<accession>A0A0G0BZE0</accession>
<comment type="caution">
    <text evidence="1">The sequence shown here is derived from an EMBL/GenBank/DDBJ whole genome shotgun (WGS) entry which is preliminary data.</text>
</comment>
<proteinExistence type="predicted"/>
<gene>
    <name evidence="1" type="ORF">UR34_C0004G0021</name>
</gene>
<evidence type="ECO:0000313" key="1">
    <source>
        <dbReference type="EMBL" id="KKP44280.1"/>
    </source>
</evidence>
<dbReference type="EMBL" id="LBOV01000004">
    <property type="protein sequence ID" value="KKP44280.1"/>
    <property type="molecule type" value="Genomic_DNA"/>
</dbReference>
<organism evidence="1 2">
    <name type="scientific">candidate division WS6 bacterium GW2011_GWC1_33_20</name>
    <dbReference type="NCBI Taxonomy" id="1619089"/>
    <lineage>
        <taxon>Bacteria</taxon>
        <taxon>Candidatus Dojkabacteria</taxon>
    </lineage>
</organism>
<protein>
    <submittedName>
        <fullName evidence="1">Uncharacterized protein</fullName>
    </submittedName>
</protein>
<dbReference type="AlphaFoldDB" id="A0A0G0BZE0"/>
<evidence type="ECO:0000313" key="2">
    <source>
        <dbReference type="Proteomes" id="UP000034302"/>
    </source>
</evidence>
<sequence>MLLIVWGGVELLSDRVFSTLNPNAEMYTKPLKPSFDEEVLDTMSGRIRSSFPVLPSVFFELNPD</sequence>
<reference evidence="1 2" key="1">
    <citation type="journal article" date="2015" name="Nature">
        <title>rRNA introns, odd ribosomes, and small enigmatic genomes across a large radiation of phyla.</title>
        <authorList>
            <person name="Brown C.T."/>
            <person name="Hug L.A."/>
            <person name="Thomas B.C."/>
            <person name="Sharon I."/>
            <person name="Castelle C.J."/>
            <person name="Singh A."/>
            <person name="Wilkins M.J."/>
            <person name="Williams K.H."/>
            <person name="Banfield J.F."/>
        </authorList>
    </citation>
    <scope>NUCLEOTIDE SEQUENCE [LARGE SCALE GENOMIC DNA]</scope>
</reference>
<dbReference type="Proteomes" id="UP000034302">
    <property type="component" value="Unassembled WGS sequence"/>
</dbReference>
<name>A0A0G0BZE0_9BACT</name>